<organism evidence="1 2">
    <name type="scientific">Citreimonas salinaria</name>
    <dbReference type="NCBI Taxonomy" id="321339"/>
    <lineage>
        <taxon>Bacteria</taxon>
        <taxon>Pseudomonadati</taxon>
        <taxon>Pseudomonadota</taxon>
        <taxon>Alphaproteobacteria</taxon>
        <taxon>Rhodobacterales</taxon>
        <taxon>Roseobacteraceae</taxon>
        <taxon>Citreimonas</taxon>
    </lineage>
</organism>
<gene>
    <name evidence="1" type="ORF">SAMN05444340_101162</name>
</gene>
<dbReference type="RefSeq" id="WP_089877772.1">
    <property type="nucleotide sequence ID" value="NZ_FNPF01000001.1"/>
</dbReference>
<reference evidence="1 2" key="1">
    <citation type="submission" date="2016-10" db="EMBL/GenBank/DDBJ databases">
        <authorList>
            <person name="de Groot N.N."/>
        </authorList>
    </citation>
    <scope>NUCLEOTIDE SEQUENCE [LARGE SCALE GENOMIC DNA]</scope>
    <source>
        <strain evidence="1 2">DSM 26880</strain>
    </source>
</reference>
<evidence type="ECO:0000313" key="1">
    <source>
        <dbReference type="EMBL" id="SDX85516.1"/>
    </source>
</evidence>
<dbReference type="EMBL" id="FNPF01000001">
    <property type="protein sequence ID" value="SDX85516.1"/>
    <property type="molecule type" value="Genomic_DNA"/>
</dbReference>
<proteinExistence type="predicted"/>
<accession>A0A1H3F3F3</accession>
<dbReference type="STRING" id="321339.SAMN05444340_101162"/>
<dbReference type="Proteomes" id="UP000199286">
    <property type="component" value="Unassembled WGS sequence"/>
</dbReference>
<evidence type="ECO:0000313" key="2">
    <source>
        <dbReference type="Proteomes" id="UP000199286"/>
    </source>
</evidence>
<protein>
    <submittedName>
        <fullName evidence="1">Uncharacterized protein</fullName>
    </submittedName>
</protein>
<sequence length="87" mass="9515">MPPTDRIAFAENAAQAEASMAREASTTAATYFDTRSLIARRPDGRVEGDHALFGFWTTELLDALVPSGDIFIEILSPLDSLDLMRAQ</sequence>
<dbReference type="AlphaFoldDB" id="A0A1H3F3F3"/>
<name>A0A1H3F3F3_9RHOB</name>
<keyword evidence="2" id="KW-1185">Reference proteome</keyword>
<dbReference type="OrthoDB" id="434878at2"/>